<dbReference type="EMBL" id="CP071182">
    <property type="protein sequence ID" value="QSO49504.1"/>
    <property type="molecule type" value="Genomic_DNA"/>
</dbReference>
<dbReference type="SUPFAM" id="SSF53328">
    <property type="entry name" value="Formyltransferase"/>
    <property type="match status" value="1"/>
</dbReference>
<evidence type="ECO:0000256" key="1">
    <source>
        <dbReference type="ARBA" id="ARBA00010699"/>
    </source>
</evidence>
<evidence type="ECO:0000256" key="4">
    <source>
        <dbReference type="ARBA" id="ARBA00022917"/>
    </source>
</evidence>
<keyword evidence="9" id="KW-1185">Reference proteome</keyword>
<evidence type="ECO:0000259" key="7">
    <source>
        <dbReference type="Pfam" id="PF02911"/>
    </source>
</evidence>
<feature type="binding site" evidence="5">
    <location>
        <begin position="114"/>
        <end position="117"/>
    </location>
    <ligand>
        <name>(6S)-5,6,7,8-tetrahydrofolate</name>
        <dbReference type="ChEBI" id="CHEBI:57453"/>
    </ligand>
</feature>
<name>A0A9X7Z7V6_9BACL</name>
<feature type="domain" description="Formyl transferase N-terminal" evidence="6">
    <location>
        <begin position="4"/>
        <end position="183"/>
    </location>
</feature>
<evidence type="ECO:0000313" key="8">
    <source>
        <dbReference type="EMBL" id="QSO49504.1"/>
    </source>
</evidence>
<dbReference type="GO" id="GO:0004479">
    <property type="term" value="F:methionyl-tRNA formyltransferase activity"/>
    <property type="evidence" value="ECO:0007669"/>
    <property type="project" value="UniProtKB-UniRule"/>
</dbReference>
<proteinExistence type="inferred from homology"/>
<dbReference type="HAMAP" id="MF_00182">
    <property type="entry name" value="Formyl_trans"/>
    <property type="match status" value="1"/>
</dbReference>
<evidence type="ECO:0000256" key="2">
    <source>
        <dbReference type="ARBA" id="ARBA00012261"/>
    </source>
</evidence>
<dbReference type="Pfam" id="PF02911">
    <property type="entry name" value="Formyl_trans_C"/>
    <property type="match status" value="1"/>
</dbReference>
<dbReference type="InterPro" id="IPR005793">
    <property type="entry name" value="Formyl_trans_C"/>
</dbReference>
<dbReference type="EC" id="2.1.2.9" evidence="2 5"/>
<dbReference type="InterPro" id="IPR005794">
    <property type="entry name" value="Fmt"/>
</dbReference>
<comment type="similarity">
    <text evidence="1 5">Belongs to the Fmt family.</text>
</comment>
<reference evidence="8 9" key="1">
    <citation type="submission" date="2021-02" db="EMBL/GenBank/DDBJ databases">
        <title>Alicyclobacillus curvatus sp. nov. and Alicyclobacillus mengziensis sp. nov., two acidophilic bacteria isolated from acid mine drainage.</title>
        <authorList>
            <person name="Huang Y."/>
        </authorList>
    </citation>
    <scope>NUCLEOTIDE SEQUENCE [LARGE SCALE GENOMIC DNA]</scope>
    <source>
        <strain evidence="8 9">S30H14</strain>
    </source>
</reference>
<keyword evidence="4 5" id="KW-0648">Protein biosynthesis</keyword>
<dbReference type="NCBIfam" id="TIGR00460">
    <property type="entry name" value="fmt"/>
    <property type="match status" value="1"/>
</dbReference>
<keyword evidence="3 5" id="KW-0808">Transferase</keyword>
<dbReference type="FunFam" id="3.40.50.12230:FF:000001">
    <property type="entry name" value="Methionyl-tRNA formyltransferase"/>
    <property type="match status" value="1"/>
</dbReference>
<dbReference type="PANTHER" id="PTHR11138">
    <property type="entry name" value="METHIONYL-TRNA FORMYLTRANSFERASE"/>
    <property type="match status" value="1"/>
</dbReference>
<dbReference type="CDD" id="cd08704">
    <property type="entry name" value="Met_tRNA_FMT_C"/>
    <property type="match status" value="1"/>
</dbReference>
<dbReference type="AlphaFoldDB" id="A0A9X7Z7V6"/>
<dbReference type="InterPro" id="IPR044135">
    <property type="entry name" value="Met-tRNA-FMT_C"/>
</dbReference>
<dbReference type="SUPFAM" id="SSF50486">
    <property type="entry name" value="FMT C-terminal domain-like"/>
    <property type="match status" value="1"/>
</dbReference>
<dbReference type="InterPro" id="IPR036477">
    <property type="entry name" value="Formyl_transf_N_sf"/>
</dbReference>
<organism evidence="8 9">
    <name type="scientific">Alicyclobacillus mengziensis</name>
    <dbReference type="NCBI Taxonomy" id="2931921"/>
    <lineage>
        <taxon>Bacteria</taxon>
        <taxon>Bacillati</taxon>
        <taxon>Bacillota</taxon>
        <taxon>Bacilli</taxon>
        <taxon>Bacillales</taxon>
        <taxon>Alicyclobacillaceae</taxon>
        <taxon>Alicyclobacillus</taxon>
    </lineage>
</organism>
<protein>
    <recommendedName>
        <fullName evidence="2 5">Methionyl-tRNA formyltransferase</fullName>
        <ecNumber evidence="2 5">2.1.2.9</ecNumber>
    </recommendedName>
</protein>
<gene>
    <name evidence="5" type="primary">fmt</name>
    <name evidence="8" type="ORF">JZ786_11730</name>
</gene>
<feature type="domain" description="Formyl transferase C-terminal" evidence="7">
    <location>
        <begin position="210"/>
        <end position="314"/>
    </location>
</feature>
<evidence type="ECO:0000313" key="9">
    <source>
        <dbReference type="Proteomes" id="UP000663505"/>
    </source>
</evidence>
<evidence type="ECO:0000259" key="6">
    <source>
        <dbReference type="Pfam" id="PF00551"/>
    </source>
</evidence>
<dbReference type="InterPro" id="IPR002376">
    <property type="entry name" value="Formyl_transf_N"/>
</dbReference>
<dbReference type="Pfam" id="PF00551">
    <property type="entry name" value="Formyl_trans_N"/>
    <property type="match status" value="1"/>
</dbReference>
<accession>A0A9X7Z7V6</accession>
<comment type="catalytic activity">
    <reaction evidence="5">
        <text>L-methionyl-tRNA(fMet) + (6R)-10-formyltetrahydrofolate = N-formyl-L-methionyl-tRNA(fMet) + (6S)-5,6,7,8-tetrahydrofolate + H(+)</text>
        <dbReference type="Rhea" id="RHEA:24380"/>
        <dbReference type="Rhea" id="RHEA-COMP:9952"/>
        <dbReference type="Rhea" id="RHEA-COMP:9953"/>
        <dbReference type="ChEBI" id="CHEBI:15378"/>
        <dbReference type="ChEBI" id="CHEBI:57453"/>
        <dbReference type="ChEBI" id="CHEBI:78530"/>
        <dbReference type="ChEBI" id="CHEBI:78844"/>
        <dbReference type="ChEBI" id="CHEBI:195366"/>
        <dbReference type="EC" id="2.1.2.9"/>
    </reaction>
</comment>
<dbReference type="PANTHER" id="PTHR11138:SF5">
    <property type="entry name" value="METHIONYL-TRNA FORMYLTRANSFERASE, MITOCHONDRIAL"/>
    <property type="match status" value="1"/>
</dbReference>
<dbReference type="InterPro" id="IPR041711">
    <property type="entry name" value="Met-tRNA-FMT_N"/>
</dbReference>
<evidence type="ECO:0000256" key="5">
    <source>
        <dbReference type="HAMAP-Rule" id="MF_00182"/>
    </source>
</evidence>
<evidence type="ECO:0000256" key="3">
    <source>
        <dbReference type="ARBA" id="ARBA00022679"/>
    </source>
</evidence>
<dbReference type="Proteomes" id="UP000663505">
    <property type="component" value="Chromosome"/>
</dbReference>
<comment type="function">
    <text evidence="5">Attaches a formyl group to the free amino group of methionyl-tRNA(fMet). The formyl group appears to play a dual role in the initiator identity of N-formylmethionyl-tRNA by promoting its recognition by IF2 and preventing the misappropriation of this tRNA by the elongation apparatus.</text>
</comment>
<dbReference type="InterPro" id="IPR011034">
    <property type="entry name" value="Formyl_transferase-like_C_sf"/>
</dbReference>
<sequence length="328" mass="36179">MTHKIRVVMMGTPDFAVPTLRELVNSPEFEVILVITQPDKPAGRKRELVPSPVKRAALSYGLPLRQPDKVSSTAFIEELAAFRPDVLVTAAYGQILSNRLLDVPPLGCLNVHASLLPRWRGAAPIHRAIMAGDNVTGVTIMKTVRALDAGPVLGTEAVCISPSDTTGTVHDQLAEAGARLLVHLLPKYASGELVPRVQDESLVTYAARILRSDEWVKFTNPMWTVHNHVRGLSPWPGTTALFDGQPLKLWQTRWPEGEGESPVQNLLPDAPEGTVSIKGDGRVWVRCADGWLELDEVQPSGKKRMSARDWMHGLRRTQVRLEPVEETE</sequence>
<dbReference type="CDD" id="cd08646">
    <property type="entry name" value="FMT_core_Met-tRNA-FMT_N"/>
    <property type="match status" value="1"/>
</dbReference>
<dbReference type="KEGG" id="afx:JZ786_11730"/>
<dbReference type="Gene3D" id="3.40.50.12230">
    <property type="match status" value="1"/>
</dbReference>
<dbReference type="RefSeq" id="WP_206658814.1">
    <property type="nucleotide sequence ID" value="NZ_CP071182.1"/>
</dbReference>
<dbReference type="GO" id="GO:0005829">
    <property type="term" value="C:cytosol"/>
    <property type="evidence" value="ECO:0007669"/>
    <property type="project" value="TreeGrafter"/>
</dbReference>